<dbReference type="HOGENOM" id="CLU_3008950_0_0_5"/>
<dbReference type="KEGG" id="mgy:MGMSRv2__3128"/>
<dbReference type="AlphaFoldDB" id="V6F787"/>
<dbReference type="Proteomes" id="UP000018922">
    <property type="component" value="Chromosome I"/>
</dbReference>
<accession>V6F787</accession>
<evidence type="ECO:0000313" key="1">
    <source>
        <dbReference type="EMBL" id="CDL00343.1"/>
    </source>
</evidence>
<sequence>MAPPATRTALGTDVFHLFAHVEICDRLPPRKTPAKWVHRDGCLIHSECPWSTFVWN</sequence>
<gene>
    <name evidence="1" type="ordered locus">MGMSRv2__3128</name>
</gene>
<protein>
    <submittedName>
        <fullName evidence="1">Uncharacterized protein</fullName>
    </submittedName>
</protein>
<evidence type="ECO:0000313" key="2">
    <source>
        <dbReference type="Proteomes" id="UP000018922"/>
    </source>
</evidence>
<keyword evidence="2" id="KW-1185">Reference proteome</keyword>
<proteinExistence type="predicted"/>
<dbReference type="STRING" id="1430440.MGMSRv2__3128"/>
<reference evidence="1 2" key="1">
    <citation type="journal article" date="2014" name="Genome Announc.">
        <title>Complete genome sequence of Magnetospirillum gryphiswaldense MSR-1.</title>
        <authorList>
            <person name="Wang X."/>
            <person name="Wang Q."/>
            <person name="Zhang W."/>
            <person name="Wang Y."/>
            <person name="Li L."/>
            <person name="Wen T."/>
            <person name="Zhang T."/>
            <person name="Zhang Y."/>
            <person name="Xu J."/>
            <person name="Hu J."/>
            <person name="Li S."/>
            <person name="Liu L."/>
            <person name="Liu J."/>
            <person name="Jiang W."/>
            <person name="Tian J."/>
            <person name="Li Y."/>
            <person name="Schuler D."/>
            <person name="Wang L."/>
            <person name="Li J."/>
        </authorList>
    </citation>
    <scope>NUCLEOTIDE SEQUENCE [LARGE SCALE GENOMIC DNA]</scope>
    <source>
        <strain evidence="2">DSM 6361 / JCM 21280 / NBRC 15271 / MSR-1</strain>
    </source>
</reference>
<dbReference type="EMBL" id="HG794546">
    <property type="protein sequence ID" value="CDL00343.1"/>
    <property type="molecule type" value="Genomic_DNA"/>
</dbReference>
<name>V6F787_MAGGM</name>
<organism evidence="1 2">
    <name type="scientific">Magnetospirillum gryphiswaldense (strain DSM 6361 / JCM 21280 / NBRC 15271 / MSR-1)</name>
    <dbReference type="NCBI Taxonomy" id="431944"/>
    <lineage>
        <taxon>Bacteria</taxon>
        <taxon>Pseudomonadati</taxon>
        <taxon>Pseudomonadota</taxon>
        <taxon>Alphaproteobacteria</taxon>
        <taxon>Rhodospirillales</taxon>
        <taxon>Rhodospirillaceae</taxon>
        <taxon>Magnetospirillum</taxon>
    </lineage>
</organism>